<evidence type="ECO:0000259" key="1">
    <source>
        <dbReference type="Pfam" id="PF21180"/>
    </source>
</evidence>
<reference evidence="3" key="1">
    <citation type="journal article" date="2014" name="Nat. Genet.">
        <title>Genome of the human hookworm Necator americanus.</title>
        <authorList>
            <person name="Tang Y.T."/>
            <person name="Gao X."/>
            <person name="Rosa B.A."/>
            <person name="Abubucker S."/>
            <person name="Hallsworth-Pepin K."/>
            <person name="Martin J."/>
            <person name="Tyagi R."/>
            <person name="Heizer E."/>
            <person name="Zhang X."/>
            <person name="Bhonagiri-Palsikar V."/>
            <person name="Minx P."/>
            <person name="Warren W.C."/>
            <person name="Wang Q."/>
            <person name="Zhan B."/>
            <person name="Hotez P.J."/>
            <person name="Sternberg P.W."/>
            <person name="Dougall A."/>
            <person name="Gaze S.T."/>
            <person name="Mulvenna J."/>
            <person name="Sotillo J."/>
            <person name="Ranganathan S."/>
            <person name="Rabelo E.M."/>
            <person name="Wilson R.K."/>
            <person name="Felgner P.L."/>
            <person name="Bethony J."/>
            <person name="Hawdon J.M."/>
            <person name="Gasser R.B."/>
            <person name="Loukas A."/>
            <person name="Mitreva M."/>
        </authorList>
    </citation>
    <scope>NUCLEOTIDE SEQUENCE [LARGE SCALE GENOMIC DNA]</scope>
</reference>
<dbReference type="Pfam" id="PF21180">
    <property type="entry name" value="TOP6A-Spo11_Toprim"/>
    <property type="match status" value="1"/>
</dbReference>
<organism evidence="2 3">
    <name type="scientific">Necator americanus</name>
    <name type="common">Human hookworm</name>
    <dbReference type="NCBI Taxonomy" id="51031"/>
    <lineage>
        <taxon>Eukaryota</taxon>
        <taxon>Metazoa</taxon>
        <taxon>Ecdysozoa</taxon>
        <taxon>Nematoda</taxon>
        <taxon>Chromadorea</taxon>
        <taxon>Rhabditida</taxon>
        <taxon>Rhabditina</taxon>
        <taxon>Rhabditomorpha</taxon>
        <taxon>Strongyloidea</taxon>
        <taxon>Ancylostomatidae</taxon>
        <taxon>Bunostominae</taxon>
        <taxon>Necator</taxon>
    </lineage>
</organism>
<keyword evidence="3" id="KW-1185">Reference proteome</keyword>
<evidence type="ECO:0000313" key="3">
    <source>
        <dbReference type="Proteomes" id="UP000053676"/>
    </source>
</evidence>
<dbReference type="STRING" id="51031.W2T1U5"/>
<evidence type="ECO:0000313" key="2">
    <source>
        <dbReference type="EMBL" id="ETN75858.1"/>
    </source>
</evidence>
<dbReference type="GO" id="GO:0005694">
    <property type="term" value="C:chromosome"/>
    <property type="evidence" value="ECO:0007669"/>
    <property type="project" value="InterPro"/>
</dbReference>
<dbReference type="EMBL" id="KI660267">
    <property type="protein sequence ID" value="ETN75858.1"/>
    <property type="molecule type" value="Genomic_DNA"/>
</dbReference>
<dbReference type="KEGG" id="nai:NECAME_03631"/>
<accession>W2T1U5</accession>
<proteinExistence type="predicted"/>
<dbReference type="AlphaFoldDB" id="W2T1U5"/>
<protein>
    <recommendedName>
        <fullName evidence="1">Topoisomerase 6 subunit A/Spo11 TOPRIM domain-containing protein</fullName>
    </recommendedName>
</protein>
<name>W2T1U5_NECAM</name>
<dbReference type="Proteomes" id="UP000053676">
    <property type="component" value="Unassembled WGS sequence"/>
</dbReference>
<dbReference type="Gene3D" id="3.40.1360.10">
    <property type="match status" value="1"/>
</dbReference>
<sequence>MLTFKYGSISERREGQGCCIKQMQWLGFKPSDIRSLPIVSQHFLKLRNRDFVKISKIRRRALGLDEFVVAKEKGLFSQDTFESATFETYIFGAVNQSSM</sequence>
<dbReference type="SUPFAM" id="SSF56726">
    <property type="entry name" value="DNA topoisomerase IV, alpha subunit"/>
    <property type="match status" value="1"/>
</dbReference>
<gene>
    <name evidence="2" type="ORF">NECAME_03631</name>
</gene>
<dbReference type="InterPro" id="IPR036078">
    <property type="entry name" value="Spo11/TopoVI_A_sf"/>
</dbReference>
<dbReference type="InterPro" id="IPR034136">
    <property type="entry name" value="TOPRIM_Topo6A/Spo11"/>
</dbReference>
<feature type="domain" description="Topoisomerase 6 subunit A/Spo11 TOPRIM" evidence="1">
    <location>
        <begin position="1"/>
        <end position="60"/>
    </location>
</feature>
<dbReference type="GO" id="GO:0003677">
    <property type="term" value="F:DNA binding"/>
    <property type="evidence" value="ECO:0007669"/>
    <property type="project" value="InterPro"/>
</dbReference>
<dbReference type="OrthoDB" id="5844471at2759"/>